<dbReference type="RefSeq" id="WP_232683130.1">
    <property type="nucleotide sequence ID" value="NZ_CP150845.1"/>
</dbReference>
<keyword evidence="2" id="KW-0812">Transmembrane</keyword>
<feature type="transmembrane region" description="Helical" evidence="2">
    <location>
        <begin position="52"/>
        <end position="73"/>
    </location>
</feature>
<protein>
    <recommendedName>
        <fullName evidence="5">DUF1360 domain-containing protein</fullName>
    </recommendedName>
</protein>
<feature type="coiled-coil region" evidence="1">
    <location>
        <begin position="104"/>
        <end position="131"/>
    </location>
</feature>
<dbReference type="EMBL" id="CP150845">
    <property type="protein sequence ID" value="WYZ19026.1"/>
    <property type="molecule type" value="Genomic_DNA"/>
</dbReference>
<evidence type="ECO:0000256" key="1">
    <source>
        <dbReference type="SAM" id="Coils"/>
    </source>
</evidence>
<gene>
    <name evidence="3" type="ORF">AABD74_17885</name>
</gene>
<reference evidence="3 4" key="1">
    <citation type="submission" date="2024-03" db="EMBL/GenBank/DDBJ databases">
        <title>Flavobacterium soyae.</title>
        <authorList>
            <person name="Zheng W."/>
        </authorList>
    </citation>
    <scope>NUCLEOTIDE SEQUENCE [LARGE SCALE GENOMIC DNA]</scope>
    <source>
        <strain evidence="3 4">55</strain>
    </source>
</reference>
<feature type="transmembrane region" description="Helical" evidence="2">
    <location>
        <begin position="6"/>
        <end position="24"/>
    </location>
</feature>
<keyword evidence="1" id="KW-0175">Coiled coil</keyword>
<keyword evidence="4" id="KW-1185">Reference proteome</keyword>
<evidence type="ECO:0000256" key="2">
    <source>
        <dbReference type="SAM" id="Phobius"/>
    </source>
</evidence>
<name>A0ABZ2UE00_9FLAO</name>
<evidence type="ECO:0000313" key="4">
    <source>
        <dbReference type="Proteomes" id="UP001623852"/>
    </source>
</evidence>
<accession>A0ABZ2UE00</accession>
<proteinExistence type="predicted"/>
<feature type="transmembrane region" description="Helical" evidence="2">
    <location>
        <begin position="85"/>
        <end position="107"/>
    </location>
</feature>
<evidence type="ECO:0008006" key="5">
    <source>
        <dbReference type="Google" id="ProtNLM"/>
    </source>
</evidence>
<sequence>MTITAQIIWLFILAVPIACISWTMTHEEIFREPHEWCVRHSKNDRHLLTRKFFYLFTCEYCFSHYVTIGFLIFTDYKLLLNDWRGYILAGFSLVFIANIYMSLFALLRQAIKKEKVEIEKIETETDNEKNINK</sequence>
<keyword evidence="2" id="KW-0472">Membrane</keyword>
<keyword evidence="2" id="KW-1133">Transmembrane helix</keyword>
<dbReference type="Proteomes" id="UP001623852">
    <property type="component" value="Chromosome"/>
</dbReference>
<evidence type="ECO:0000313" key="3">
    <source>
        <dbReference type="EMBL" id="WYZ19026.1"/>
    </source>
</evidence>
<organism evidence="3 4">
    <name type="scientific">Flavobacterium soyae</name>
    <dbReference type="NCBI Taxonomy" id="2903098"/>
    <lineage>
        <taxon>Bacteria</taxon>
        <taxon>Pseudomonadati</taxon>
        <taxon>Bacteroidota</taxon>
        <taxon>Flavobacteriia</taxon>
        <taxon>Flavobacteriales</taxon>
        <taxon>Flavobacteriaceae</taxon>
        <taxon>Flavobacterium</taxon>
    </lineage>
</organism>